<dbReference type="Gene3D" id="3.10.180.10">
    <property type="entry name" value="2,3-Dihydroxybiphenyl 1,2-Dioxygenase, domain 1"/>
    <property type="match status" value="2"/>
</dbReference>
<feature type="domain" description="VOC" evidence="1">
    <location>
        <begin position="2"/>
        <end position="115"/>
    </location>
</feature>
<dbReference type="PANTHER" id="PTHR35908">
    <property type="entry name" value="HYPOTHETICAL FUSION PROTEIN"/>
    <property type="match status" value="1"/>
</dbReference>
<dbReference type="PROSITE" id="PS51819">
    <property type="entry name" value="VOC"/>
    <property type="match status" value="1"/>
</dbReference>
<comment type="caution">
    <text evidence="2">The sequence shown here is derived from an EMBL/GenBank/DDBJ whole genome shotgun (WGS) entry which is preliminary data.</text>
</comment>
<reference evidence="2" key="1">
    <citation type="submission" date="2021-04" db="EMBL/GenBank/DDBJ databases">
        <title>Phycicoccus avicenniae sp. nov., a novel endophytic actinomycetes isolated from branch of Avicennia mariana.</title>
        <authorList>
            <person name="Tuo L."/>
        </authorList>
    </citation>
    <scope>NUCLEOTIDE SEQUENCE</scope>
    <source>
        <strain evidence="2">BSK3Z-2</strain>
    </source>
</reference>
<keyword evidence="3" id="KW-1185">Reference proteome</keyword>
<dbReference type="AlphaFoldDB" id="A0A941HYQ4"/>
<gene>
    <name evidence="2" type="ORF">KC207_02185</name>
</gene>
<evidence type="ECO:0000259" key="1">
    <source>
        <dbReference type="PROSITE" id="PS51819"/>
    </source>
</evidence>
<organism evidence="2 3">
    <name type="scientific">Phycicoccus avicenniae</name>
    <dbReference type="NCBI Taxonomy" id="2828860"/>
    <lineage>
        <taxon>Bacteria</taxon>
        <taxon>Bacillati</taxon>
        <taxon>Actinomycetota</taxon>
        <taxon>Actinomycetes</taxon>
        <taxon>Micrococcales</taxon>
        <taxon>Intrasporangiaceae</taxon>
        <taxon>Phycicoccus</taxon>
    </lineage>
</organism>
<dbReference type="InterPro" id="IPR029068">
    <property type="entry name" value="Glyas_Bleomycin-R_OHBP_Dase"/>
</dbReference>
<dbReference type="RefSeq" id="WP_211601270.1">
    <property type="nucleotide sequence ID" value="NZ_JAGSNF010000003.1"/>
</dbReference>
<dbReference type="Pfam" id="PF18029">
    <property type="entry name" value="Glyoxalase_6"/>
    <property type="match status" value="2"/>
</dbReference>
<proteinExistence type="predicted"/>
<protein>
    <submittedName>
        <fullName evidence="2">VOC family protein</fullName>
    </submittedName>
</protein>
<dbReference type="Proteomes" id="UP000677016">
    <property type="component" value="Unassembled WGS sequence"/>
</dbReference>
<dbReference type="SUPFAM" id="SSF54593">
    <property type="entry name" value="Glyoxalase/Bleomycin resistance protein/Dihydroxybiphenyl dioxygenase"/>
    <property type="match status" value="2"/>
</dbReference>
<accession>A0A941HYQ4</accession>
<dbReference type="EMBL" id="JAGSNF010000003">
    <property type="protein sequence ID" value="MBR7742100.1"/>
    <property type="molecule type" value="Genomic_DNA"/>
</dbReference>
<dbReference type="InterPro" id="IPR037523">
    <property type="entry name" value="VOC_core"/>
</dbReference>
<dbReference type="PANTHER" id="PTHR35908:SF1">
    <property type="entry name" value="CONSERVED PROTEIN"/>
    <property type="match status" value="1"/>
</dbReference>
<sequence>MELENVAIDACDPGLLGAFWEGLLGGTRITDEPDLVETRVVAPGGAALDVCVPRVPERPPPAPRLHLDLAGGRDQDAVVRQALALGARPLDIGQGDVPWVVLADPEGNPFCVMEEREVYADAGPIAALPLDSTDADRDLAIWRYLSGWVEEPRSPLPALRHPSGCGPLLELCPHPVPKDPGVKNRLHLDTRLAPHEDVDDVVARVLALGGGVVDHPWGDLPWPVLHDASGNEVCVLPART</sequence>
<evidence type="ECO:0000313" key="2">
    <source>
        <dbReference type="EMBL" id="MBR7742100.1"/>
    </source>
</evidence>
<dbReference type="InterPro" id="IPR041581">
    <property type="entry name" value="Glyoxalase_6"/>
</dbReference>
<name>A0A941HYQ4_9MICO</name>
<evidence type="ECO:0000313" key="3">
    <source>
        <dbReference type="Proteomes" id="UP000677016"/>
    </source>
</evidence>